<evidence type="ECO:0000313" key="5">
    <source>
        <dbReference type="EMBL" id="CAE6428443.1"/>
    </source>
</evidence>
<dbReference type="GO" id="GO:0003735">
    <property type="term" value="F:structural constituent of ribosome"/>
    <property type="evidence" value="ECO:0007669"/>
    <property type="project" value="InterPro"/>
</dbReference>
<evidence type="ECO:0000256" key="3">
    <source>
        <dbReference type="ARBA" id="ARBA00023274"/>
    </source>
</evidence>
<evidence type="ECO:0000313" key="6">
    <source>
        <dbReference type="EMBL" id="CAE6470407.1"/>
    </source>
</evidence>
<dbReference type="Proteomes" id="UP000663888">
    <property type="component" value="Unassembled WGS sequence"/>
</dbReference>
<keyword evidence="2" id="KW-0689">Ribosomal protein</keyword>
<name>A0A8H2XLK9_9AGAM</name>
<keyword evidence="3" id="KW-0687">Ribonucleoprotein</keyword>
<evidence type="ECO:0000256" key="1">
    <source>
        <dbReference type="ARBA" id="ARBA00006640"/>
    </source>
</evidence>
<dbReference type="EMBL" id="CAJMWX010001140">
    <property type="protein sequence ID" value="CAE6470407.1"/>
    <property type="molecule type" value="Genomic_DNA"/>
</dbReference>
<evidence type="ECO:0008006" key="8">
    <source>
        <dbReference type="Google" id="ProtNLM"/>
    </source>
</evidence>
<dbReference type="PANTHER" id="PTHR41237">
    <property type="entry name" value="37S RIBOSOMAL PROTEIN MRP21, MITOCHONDRIAL"/>
    <property type="match status" value="1"/>
</dbReference>
<organism evidence="5 7">
    <name type="scientific">Rhizoctonia solani</name>
    <dbReference type="NCBI Taxonomy" id="456999"/>
    <lineage>
        <taxon>Eukaryota</taxon>
        <taxon>Fungi</taxon>
        <taxon>Dikarya</taxon>
        <taxon>Basidiomycota</taxon>
        <taxon>Agaricomycotina</taxon>
        <taxon>Agaricomycetes</taxon>
        <taxon>Cantharellales</taxon>
        <taxon>Ceratobasidiaceae</taxon>
        <taxon>Rhizoctonia</taxon>
    </lineage>
</organism>
<comment type="caution">
    <text evidence="5">The sequence shown here is derived from an EMBL/GenBank/DDBJ whole genome shotgun (WGS) entry which is preliminary data.</text>
</comment>
<sequence length="190" mass="21367">MNVLSRTAAGVVRRGGITMTVNLGPMHVRPLSNSTGIDKYLAPYPSLPKIEPTEPGTPTPITPSPTSSPASAKSGLFSGLIGHSSFLPERTASDRWVSVHEGVLREVKVPGNVNTGRSVPVNEHMDVSSAYRRLHSILNRNRVRSELFLQRRYEKPSDRERRLKSERHRRRFAAWIRKKVQLVSEIRRRG</sequence>
<dbReference type="EMBL" id="CAJMWY010000332">
    <property type="protein sequence ID" value="CAE6428443.1"/>
    <property type="molecule type" value="Genomic_DNA"/>
</dbReference>
<evidence type="ECO:0000313" key="7">
    <source>
        <dbReference type="Proteomes" id="UP000663861"/>
    </source>
</evidence>
<evidence type="ECO:0000256" key="2">
    <source>
        <dbReference type="ARBA" id="ARBA00022980"/>
    </source>
</evidence>
<reference evidence="5" key="1">
    <citation type="submission" date="2021-01" db="EMBL/GenBank/DDBJ databases">
        <authorList>
            <person name="Kaushik A."/>
        </authorList>
    </citation>
    <scope>NUCLEOTIDE SEQUENCE</scope>
    <source>
        <strain evidence="6">AG4-R118</strain>
        <strain evidence="5">AG4-RS23</strain>
    </source>
</reference>
<feature type="compositionally biased region" description="Low complexity" evidence="4">
    <location>
        <begin position="64"/>
        <end position="74"/>
    </location>
</feature>
<dbReference type="GO" id="GO:0006412">
    <property type="term" value="P:translation"/>
    <property type="evidence" value="ECO:0007669"/>
    <property type="project" value="InterPro"/>
</dbReference>
<feature type="region of interest" description="Disordered" evidence="4">
    <location>
        <begin position="45"/>
        <end position="74"/>
    </location>
</feature>
<dbReference type="GO" id="GO:0005840">
    <property type="term" value="C:ribosome"/>
    <property type="evidence" value="ECO:0007669"/>
    <property type="project" value="UniProtKB-KW"/>
</dbReference>
<accession>A0A8H2XLK9</accession>
<dbReference type="InterPro" id="IPR001911">
    <property type="entry name" value="Ribosomal_bS21"/>
</dbReference>
<proteinExistence type="inferred from homology"/>
<comment type="similarity">
    <text evidence="1">Belongs to the bacterial ribosomal protein bS21 family.</text>
</comment>
<dbReference type="InterPro" id="IPR052837">
    <property type="entry name" value="Mitoribosomal_bS21"/>
</dbReference>
<evidence type="ECO:0000256" key="4">
    <source>
        <dbReference type="SAM" id="MobiDB-lite"/>
    </source>
</evidence>
<gene>
    <name evidence="6" type="ORF">RDB_LOCUS106233</name>
    <name evidence="5" type="ORF">RDB_LOCUS22983</name>
</gene>
<dbReference type="Proteomes" id="UP000663861">
    <property type="component" value="Unassembled WGS sequence"/>
</dbReference>
<protein>
    <recommendedName>
        <fullName evidence="8">Ribosomal protein S21</fullName>
    </recommendedName>
</protein>
<dbReference type="GO" id="GO:1990904">
    <property type="term" value="C:ribonucleoprotein complex"/>
    <property type="evidence" value="ECO:0007669"/>
    <property type="project" value="UniProtKB-KW"/>
</dbReference>
<dbReference type="PANTHER" id="PTHR41237:SF1">
    <property type="entry name" value="SMALL RIBOSOMAL SUBUNIT PROTEIN BS21M"/>
    <property type="match status" value="1"/>
</dbReference>
<dbReference type="Pfam" id="PF01165">
    <property type="entry name" value="Ribosomal_S21"/>
    <property type="match status" value="1"/>
</dbReference>
<dbReference type="AlphaFoldDB" id="A0A8H2XLK9"/>